<organism evidence="1 2">
    <name type="scientific">Dermacentor silvarum</name>
    <name type="common">Tick</name>
    <dbReference type="NCBI Taxonomy" id="543639"/>
    <lineage>
        <taxon>Eukaryota</taxon>
        <taxon>Metazoa</taxon>
        <taxon>Ecdysozoa</taxon>
        <taxon>Arthropoda</taxon>
        <taxon>Chelicerata</taxon>
        <taxon>Arachnida</taxon>
        <taxon>Acari</taxon>
        <taxon>Parasitiformes</taxon>
        <taxon>Ixodida</taxon>
        <taxon>Ixodoidea</taxon>
        <taxon>Ixodidae</taxon>
        <taxon>Rhipicephalinae</taxon>
        <taxon>Dermacentor</taxon>
    </lineage>
</organism>
<reference evidence="1" key="1">
    <citation type="submission" date="2020-05" db="EMBL/GenBank/DDBJ databases">
        <title>Large-scale comparative analyses of tick genomes elucidate their genetic diversity and vector capacities.</title>
        <authorList>
            <person name="Jia N."/>
            <person name="Wang J."/>
            <person name="Shi W."/>
            <person name="Du L."/>
            <person name="Sun Y."/>
            <person name="Zhan W."/>
            <person name="Jiang J."/>
            <person name="Wang Q."/>
            <person name="Zhang B."/>
            <person name="Ji P."/>
            <person name="Sakyi L.B."/>
            <person name="Cui X."/>
            <person name="Yuan T."/>
            <person name="Jiang B."/>
            <person name="Yang W."/>
            <person name="Lam T.T.-Y."/>
            <person name="Chang Q."/>
            <person name="Ding S."/>
            <person name="Wang X."/>
            <person name="Zhu J."/>
            <person name="Ruan X."/>
            <person name="Zhao L."/>
            <person name="Wei J."/>
            <person name="Que T."/>
            <person name="Du C."/>
            <person name="Cheng J."/>
            <person name="Dai P."/>
            <person name="Han X."/>
            <person name="Huang E."/>
            <person name="Gao Y."/>
            <person name="Liu J."/>
            <person name="Shao H."/>
            <person name="Ye R."/>
            <person name="Li L."/>
            <person name="Wei W."/>
            <person name="Wang X."/>
            <person name="Wang C."/>
            <person name="Yang T."/>
            <person name="Huo Q."/>
            <person name="Li W."/>
            <person name="Guo W."/>
            <person name="Chen H."/>
            <person name="Zhou L."/>
            <person name="Ni X."/>
            <person name="Tian J."/>
            <person name="Zhou Y."/>
            <person name="Sheng Y."/>
            <person name="Liu T."/>
            <person name="Pan Y."/>
            <person name="Xia L."/>
            <person name="Li J."/>
            <person name="Zhao F."/>
            <person name="Cao W."/>
        </authorList>
    </citation>
    <scope>NUCLEOTIDE SEQUENCE</scope>
    <source>
        <strain evidence="1">Dsil-2018</strain>
    </source>
</reference>
<proteinExistence type="predicted"/>
<comment type="caution">
    <text evidence="1">The sequence shown here is derived from an EMBL/GenBank/DDBJ whole genome shotgun (WGS) entry which is preliminary data.</text>
</comment>
<dbReference type="EMBL" id="CM023477">
    <property type="protein sequence ID" value="KAH7937395.1"/>
    <property type="molecule type" value="Genomic_DNA"/>
</dbReference>
<gene>
    <name evidence="1" type="ORF">HPB49_011520</name>
</gene>
<dbReference type="Proteomes" id="UP000821865">
    <property type="component" value="Chromosome 8"/>
</dbReference>
<protein>
    <submittedName>
        <fullName evidence="1">Uncharacterized protein</fullName>
    </submittedName>
</protein>
<accession>A0ACB8C960</accession>
<keyword evidence="2" id="KW-1185">Reference proteome</keyword>
<sequence length="355" mass="39575">MLAKCIPVNLDELSAVGGDCNYPRDKYGNDEVVTTEIMLCVALLGVGDILRKREVGGSVAGSGVTEAWRERRICNESEAEVLGVLPEVLSRRRRVAISPYRVGEVEVFTDNERVGASYVKGLLQEGSMRYVTEQPVEARTSDLLKRDMKMALHYKDVINGVKGPSALINLEGFDLVNGQSVEYMHCVLQGVTKQLTETILSSTNCNQRFYVGAPSVAAKIESRLLAIKPPHCVTRLPRPLKDRGHWKASEWRHWILFYALPCLDGILHPEYWKHLSRLSEGIHILLQEELDARDIDRAEALLSNFVCRCETLYGTAFMTFNVQALQHLANCARSLGPLWAHSAFVFEGGMAALCA</sequence>
<name>A0ACB8C960_DERSI</name>
<evidence type="ECO:0000313" key="2">
    <source>
        <dbReference type="Proteomes" id="UP000821865"/>
    </source>
</evidence>
<evidence type="ECO:0000313" key="1">
    <source>
        <dbReference type="EMBL" id="KAH7937395.1"/>
    </source>
</evidence>